<feature type="transmembrane region" description="Helical" evidence="1">
    <location>
        <begin position="40"/>
        <end position="59"/>
    </location>
</feature>
<evidence type="ECO:0000256" key="1">
    <source>
        <dbReference type="SAM" id="Phobius"/>
    </source>
</evidence>
<dbReference type="EMBL" id="JADIKF010000040">
    <property type="protein sequence ID" value="MBM7131533.1"/>
    <property type="molecule type" value="Genomic_DNA"/>
</dbReference>
<name>A0ABS2KKW1_9GAMM</name>
<keyword evidence="4" id="KW-1185">Reference proteome</keyword>
<sequence length="543" mass="56685">MKGWNRHAQQCAVGAAAVSKGACASVHGRAFFRGKVAGQALILVVVSLLVLCLGLVVLFDTGQVVTKKVQLVNTADAAAYSAAVQEARALNLIAYMNRASVANEVAMAQMVSWYSWTNFAISATDHLADALGVIALVTSWAGVGEAIAAATEALEEAKSDLEAGRNVEQQLFNVASAAVADLNGVYSKVSLVVADGGAADAANVARNVVTLNDPQASIPAMGIGILAQNTLAANAYVTRYTIPNASSGSAGAERLKNVVMEARDPFSRQRDGSFLFGWIKKYGGTDLANYHSWVGLDTLDIEFTCPVVPCGMEGFPPHLKHFDTPIAWGGAAAVDTVSTSFAALARQDPGWNGPYQGNDPQYAQKQPYAAYSNALNNGAASGMALSQPAEDGTPWITPELEQPGATVGLPDYNDIVANKATVPYDNGKSASADGVSAVDVGPVFSVLVAQVMNTVQTSSNVKGIGGPPDFQVTDTSVANGMTALASAQTYFSRPRSLFPRLTDPGRETGSLFSPYWQARLIDTPCTTRQEVAVSNGAAAPCVP</sequence>
<evidence type="ECO:0000313" key="4">
    <source>
        <dbReference type="Proteomes" id="UP001430193"/>
    </source>
</evidence>
<dbReference type="InterPro" id="IPR028087">
    <property type="entry name" value="Tad_N"/>
</dbReference>
<accession>A0ABS2KKW1</accession>
<proteinExistence type="predicted"/>
<organism evidence="3 4">
    <name type="scientific">Dyella mobilis</name>
    <dbReference type="NCBI Taxonomy" id="1849582"/>
    <lineage>
        <taxon>Bacteria</taxon>
        <taxon>Pseudomonadati</taxon>
        <taxon>Pseudomonadota</taxon>
        <taxon>Gammaproteobacteria</taxon>
        <taxon>Lysobacterales</taxon>
        <taxon>Rhodanobacteraceae</taxon>
        <taxon>Dyella</taxon>
    </lineage>
</organism>
<evidence type="ECO:0000259" key="2">
    <source>
        <dbReference type="Pfam" id="PF13400"/>
    </source>
</evidence>
<comment type="caution">
    <text evidence="3">The sequence shown here is derived from an EMBL/GenBank/DDBJ whole genome shotgun (WGS) entry which is preliminary data.</text>
</comment>
<dbReference type="Proteomes" id="UP001430193">
    <property type="component" value="Unassembled WGS sequence"/>
</dbReference>
<dbReference type="RefSeq" id="WP_204633093.1">
    <property type="nucleotide sequence ID" value="NZ_BSOC01000001.1"/>
</dbReference>
<keyword evidence="1" id="KW-0472">Membrane</keyword>
<gene>
    <name evidence="3" type="ORF">ISS99_18580</name>
</gene>
<keyword evidence="1" id="KW-1133">Transmembrane helix</keyword>
<reference evidence="3" key="1">
    <citation type="submission" date="2020-10" db="EMBL/GenBank/DDBJ databases">
        <title>Phylogeny of dyella-like bacteria.</title>
        <authorList>
            <person name="Fu J."/>
        </authorList>
    </citation>
    <scope>NUCLEOTIDE SEQUENCE</scope>
    <source>
        <strain evidence="3">DHON07</strain>
    </source>
</reference>
<protein>
    <recommendedName>
        <fullName evidence="2">Putative Flp pilus-assembly TadG-like N-terminal domain-containing protein</fullName>
    </recommendedName>
</protein>
<feature type="domain" description="Putative Flp pilus-assembly TadG-like N-terminal" evidence="2">
    <location>
        <begin position="38"/>
        <end position="84"/>
    </location>
</feature>
<keyword evidence="1" id="KW-0812">Transmembrane</keyword>
<dbReference type="Pfam" id="PF13400">
    <property type="entry name" value="Tad"/>
    <property type="match status" value="1"/>
</dbReference>
<evidence type="ECO:0000313" key="3">
    <source>
        <dbReference type="EMBL" id="MBM7131533.1"/>
    </source>
</evidence>